<dbReference type="GO" id="GO:0016301">
    <property type="term" value="F:kinase activity"/>
    <property type="evidence" value="ECO:0007669"/>
    <property type="project" value="UniProtKB-KW"/>
</dbReference>
<dbReference type="Gene3D" id="3.40.50.300">
    <property type="entry name" value="P-loop containing nucleotide triphosphate hydrolases"/>
    <property type="match status" value="1"/>
</dbReference>
<dbReference type="CDD" id="cd02027">
    <property type="entry name" value="APSK"/>
    <property type="match status" value="1"/>
</dbReference>
<gene>
    <name evidence="6 10" type="primary">cysC</name>
    <name evidence="10" type="ORF">GCM10008018_21820</name>
</gene>
<evidence type="ECO:0000256" key="7">
    <source>
        <dbReference type="RuleBase" id="RU004347"/>
    </source>
</evidence>
<reference evidence="11" key="1">
    <citation type="journal article" date="2019" name="Int. J. Syst. Evol. Microbiol.">
        <title>The Global Catalogue of Microorganisms (GCM) 10K type strain sequencing project: providing services to taxonomists for standard genome sequencing and annotation.</title>
        <authorList>
            <consortium name="The Broad Institute Genomics Platform"/>
            <consortium name="The Broad Institute Genome Sequencing Center for Infectious Disease"/>
            <person name="Wu L."/>
            <person name="Ma J."/>
        </authorList>
    </citation>
    <scope>NUCLEOTIDE SEQUENCE [LARGE SCALE GENOMIC DNA]</scope>
    <source>
        <strain evidence="11">CGMCC 1.15043</strain>
    </source>
</reference>
<dbReference type="NCBIfam" id="TIGR00455">
    <property type="entry name" value="apsK"/>
    <property type="match status" value="1"/>
</dbReference>
<dbReference type="RefSeq" id="WP_189011269.1">
    <property type="nucleotide sequence ID" value="NZ_BMHE01000008.1"/>
</dbReference>
<proteinExistence type="inferred from homology"/>
<keyword evidence="8" id="KW-0812">Transmembrane</keyword>
<dbReference type="Pfam" id="PF01583">
    <property type="entry name" value="APS_kinase"/>
    <property type="match status" value="1"/>
</dbReference>
<evidence type="ECO:0000259" key="9">
    <source>
        <dbReference type="Pfam" id="PF01583"/>
    </source>
</evidence>
<dbReference type="EMBL" id="BMHE01000008">
    <property type="protein sequence ID" value="GFZ76026.1"/>
    <property type="molecule type" value="Genomic_DNA"/>
</dbReference>
<dbReference type="SUPFAM" id="SSF52540">
    <property type="entry name" value="P-loop containing nucleoside triphosphate hydrolases"/>
    <property type="match status" value="1"/>
</dbReference>
<keyword evidence="6 7" id="KW-0418">Kinase</keyword>
<dbReference type="Proteomes" id="UP000615455">
    <property type="component" value="Unassembled WGS sequence"/>
</dbReference>
<evidence type="ECO:0000256" key="6">
    <source>
        <dbReference type="HAMAP-Rule" id="MF_00065"/>
    </source>
</evidence>
<dbReference type="NCBIfam" id="NF003013">
    <property type="entry name" value="PRK03846.1"/>
    <property type="match status" value="1"/>
</dbReference>
<keyword evidence="3 6" id="KW-0808">Transferase</keyword>
<evidence type="ECO:0000313" key="11">
    <source>
        <dbReference type="Proteomes" id="UP000615455"/>
    </source>
</evidence>
<evidence type="ECO:0000256" key="8">
    <source>
        <dbReference type="SAM" id="Phobius"/>
    </source>
</evidence>
<keyword evidence="8" id="KW-1133">Transmembrane helix</keyword>
<keyword evidence="6" id="KW-0597">Phosphoprotein</keyword>
<evidence type="ECO:0000313" key="10">
    <source>
        <dbReference type="EMBL" id="GFZ76026.1"/>
    </source>
</evidence>
<evidence type="ECO:0000256" key="5">
    <source>
        <dbReference type="ARBA" id="ARBA00022840"/>
    </source>
</evidence>
<comment type="caution">
    <text evidence="10">The sequence shown here is derived from an EMBL/GenBank/DDBJ whole genome shotgun (WGS) entry which is preliminary data.</text>
</comment>
<name>A0ABQ1EL30_9BACL</name>
<keyword evidence="11" id="KW-1185">Reference proteome</keyword>
<feature type="domain" description="APS kinase" evidence="9">
    <location>
        <begin position="15"/>
        <end position="163"/>
    </location>
</feature>
<protein>
    <recommendedName>
        <fullName evidence="2 6">Adenylyl-sulfate kinase</fullName>
        <ecNumber evidence="2 6">2.7.1.25</ecNumber>
    </recommendedName>
    <alternativeName>
        <fullName evidence="6">APS kinase</fullName>
    </alternativeName>
    <alternativeName>
        <fullName evidence="6">ATP adenosine-5'-phosphosulfate 3'-phosphotransferase</fullName>
    </alternativeName>
    <alternativeName>
        <fullName evidence="6">Adenosine-5'-phosphosulfate kinase</fullName>
    </alternativeName>
</protein>
<dbReference type="InterPro" id="IPR002891">
    <property type="entry name" value="APS"/>
</dbReference>
<keyword evidence="5 6" id="KW-0067">ATP-binding</keyword>
<dbReference type="InterPro" id="IPR050512">
    <property type="entry name" value="Sulf_AdTrans/APS_kinase"/>
</dbReference>
<organism evidence="10 11">
    <name type="scientific">Paenibacillus marchantiophytorum</name>
    <dbReference type="NCBI Taxonomy" id="1619310"/>
    <lineage>
        <taxon>Bacteria</taxon>
        <taxon>Bacillati</taxon>
        <taxon>Bacillota</taxon>
        <taxon>Bacilli</taxon>
        <taxon>Bacillales</taxon>
        <taxon>Paenibacillaceae</taxon>
        <taxon>Paenibacillus</taxon>
    </lineage>
</organism>
<feature type="binding site" evidence="6">
    <location>
        <begin position="21"/>
        <end position="28"/>
    </location>
    <ligand>
        <name>ATP</name>
        <dbReference type="ChEBI" id="CHEBI:30616"/>
    </ligand>
</feature>
<dbReference type="EC" id="2.7.1.25" evidence="2 6"/>
<feature type="transmembrane region" description="Helical" evidence="8">
    <location>
        <begin position="78"/>
        <end position="95"/>
    </location>
</feature>
<dbReference type="InterPro" id="IPR059117">
    <property type="entry name" value="APS_kinase_dom"/>
</dbReference>
<dbReference type="PANTHER" id="PTHR42700:SF1">
    <property type="entry name" value="SULFATE ADENYLYLTRANSFERASE"/>
    <property type="match status" value="1"/>
</dbReference>
<feature type="active site" description="Phosphoserine intermediate" evidence="6">
    <location>
        <position position="95"/>
    </location>
</feature>
<dbReference type="InterPro" id="IPR027417">
    <property type="entry name" value="P-loop_NTPase"/>
</dbReference>
<evidence type="ECO:0000256" key="2">
    <source>
        <dbReference type="ARBA" id="ARBA00012121"/>
    </source>
</evidence>
<comment type="similarity">
    <text evidence="6 7">Belongs to the APS kinase family.</text>
</comment>
<comment type="pathway">
    <text evidence="6 7">Sulfur metabolism; hydrogen sulfide biosynthesis; sulfite from sulfate: step 2/3.</text>
</comment>
<keyword evidence="4 6" id="KW-0547">Nucleotide-binding</keyword>
<evidence type="ECO:0000256" key="1">
    <source>
        <dbReference type="ARBA" id="ARBA00001823"/>
    </source>
</evidence>
<comment type="function">
    <text evidence="6 7">Catalyzes the synthesis of activated sulfate.</text>
</comment>
<sequence>MQRADRETINGHSSGVVWFSGLPGSGKTTLALEVEKELCQRGIRCFVLDGDSLRKGLNRDLGFSDEHRKENLRRAAEVAFMFIEAGFLVLVPMISPTETSRAIVRQRFSRQDYVELYVRCSLAECERRDPKGMYHLAKAGDIPFFTGISAPYEPPVNPDLILDTESGDLRYCVSNLVNYLKMRKIINPQ</sequence>
<keyword evidence="8" id="KW-0472">Membrane</keyword>
<evidence type="ECO:0000256" key="3">
    <source>
        <dbReference type="ARBA" id="ARBA00022679"/>
    </source>
</evidence>
<comment type="catalytic activity">
    <reaction evidence="1 6 7">
        <text>adenosine 5'-phosphosulfate + ATP = 3'-phosphoadenylyl sulfate + ADP + H(+)</text>
        <dbReference type="Rhea" id="RHEA:24152"/>
        <dbReference type="ChEBI" id="CHEBI:15378"/>
        <dbReference type="ChEBI" id="CHEBI:30616"/>
        <dbReference type="ChEBI" id="CHEBI:58243"/>
        <dbReference type="ChEBI" id="CHEBI:58339"/>
        <dbReference type="ChEBI" id="CHEBI:456216"/>
        <dbReference type="EC" id="2.7.1.25"/>
    </reaction>
</comment>
<accession>A0ABQ1EL30</accession>
<dbReference type="HAMAP" id="MF_00065">
    <property type="entry name" value="Adenylyl_sulf_kinase"/>
    <property type="match status" value="1"/>
</dbReference>
<dbReference type="PANTHER" id="PTHR42700">
    <property type="entry name" value="SULFATE ADENYLYLTRANSFERASE"/>
    <property type="match status" value="1"/>
</dbReference>
<evidence type="ECO:0000256" key="4">
    <source>
        <dbReference type="ARBA" id="ARBA00022741"/>
    </source>
</evidence>